<feature type="active site" evidence="2">
    <location>
        <position position="227"/>
    </location>
</feature>
<comment type="pathway">
    <text evidence="2">Cell wall biogenesis; peptidoglycan biosynthesis.</text>
</comment>
<comment type="catalytic activity">
    <reaction evidence="2">
        <text>L-glutamine + H2O = L-glutamate + NH4(+)</text>
        <dbReference type="Rhea" id="RHEA:15889"/>
        <dbReference type="ChEBI" id="CHEBI:15377"/>
        <dbReference type="ChEBI" id="CHEBI:28938"/>
        <dbReference type="ChEBI" id="CHEBI:29985"/>
        <dbReference type="ChEBI" id="CHEBI:58359"/>
        <dbReference type="EC" id="3.5.1.2"/>
    </reaction>
</comment>
<dbReference type="GO" id="GO:0004359">
    <property type="term" value="F:glutaminase activity"/>
    <property type="evidence" value="ECO:0007669"/>
    <property type="project" value="UniProtKB-UniRule"/>
</dbReference>
<keyword evidence="1 2" id="KW-0315">Glutamine amidotransferase</keyword>
<dbReference type="OrthoDB" id="9782045at2"/>
<dbReference type="EMBL" id="LT629804">
    <property type="protein sequence ID" value="SDU78580.1"/>
    <property type="molecule type" value="Genomic_DNA"/>
</dbReference>
<dbReference type="STRING" id="131112.SAMN04489737_0532"/>
<dbReference type="GO" id="GO:0009252">
    <property type="term" value="P:peptidoglycan biosynthetic process"/>
    <property type="evidence" value="ECO:0007669"/>
    <property type="project" value="UniProtKB-UniRule"/>
</dbReference>
<dbReference type="Gene3D" id="3.40.50.880">
    <property type="match status" value="1"/>
</dbReference>
<keyword evidence="2" id="KW-0378">Hydrolase</keyword>
<dbReference type="CDD" id="cd01750">
    <property type="entry name" value="GATase1_CobQ"/>
    <property type="match status" value="1"/>
</dbReference>
<name>A0A1H2LC01_9ACTO</name>
<protein>
    <recommendedName>
        <fullName evidence="2">Lipid II isoglutaminyl synthase (glutamine-hydrolyzing) subunit GatD</fullName>
        <ecNumber evidence="2">6.3.5.13</ecNumber>
    </recommendedName>
    <alternativeName>
        <fullName evidence="2">Lipid II isoglutaminyl synthase glutaminase subunit</fullName>
        <ecNumber evidence="2">3.5.1.2</ecNumber>
    </alternativeName>
</protein>
<dbReference type="GeneID" id="65344278"/>
<dbReference type="GO" id="GO:0140282">
    <property type="term" value="F:carbon-nitrogen ligase activity on lipid II"/>
    <property type="evidence" value="ECO:0007669"/>
    <property type="project" value="UniProtKB-UniRule"/>
</dbReference>
<keyword evidence="2" id="KW-0573">Peptidoglycan synthesis</keyword>
<dbReference type="GO" id="GO:0008360">
    <property type="term" value="P:regulation of cell shape"/>
    <property type="evidence" value="ECO:0007669"/>
    <property type="project" value="UniProtKB-KW"/>
</dbReference>
<dbReference type="InterPro" id="IPR011698">
    <property type="entry name" value="GATase_3"/>
</dbReference>
<evidence type="ECO:0000313" key="5">
    <source>
        <dbReference type="Proteomes" id="UP000214355"/>
    </source>
</evidence>
<dbReference type="EC" id="6.3.5.13" evidence="2"/>
<dbReference type="UniPathway" id="UPA00219"/>
<reference evidence="5" key="1">
    <citation type="submission" date="2016-10" db="EMBL/GenBank/DDBJ databases">
        <authorList>
            <person name="Varghese N."/>
            <person name="Submissions S."/>
        </authorList>
    </citation>
    <scope>NUCLEOTIDE SEQUENCE [LARGE SCALE GENOMIC DNA]</scope>
    <source>
        <strain evidence="5">DSM 10002</strain>
    </source>
</reference>
<feature type="active site" description="Nucleophile" evidence="2">
    <location>
        <position position="91"/>
    </location>
</feature>
<dbReference type="PROSITE" id="PS51274">
    <property type="entry name" value="GATASE_COBBQ"/>
    <property type="match status" value="1"/>
</dbReference>
<gene>
    <name evidence="2" type="primary">gatD</name>
    <name evidence="4" type="ORF">SAMN04489737_0532</name>
</gene>
<dbReference type="GO" id="GO:0009236">
    <property type="term" value="P:cobalamin biosynthetic process"/>
    <property type="evidence" value="ECO:0007669"/>
    <property type="project" value="InterPro"/>
</dbReference>
<dbReference type="RefSeq" id="WP_091279592.1">
    <property type="nucleotide sequence ID" value="NZ_JABAPK010000004.1"/>
</dbReference>
<sequence>MSLRIGVLLPEVLGTYGDSGNAEILAFRAQARGIDAQIVHVGIDEAIPDSLDIYTLGGGEDIAQTIASRKLAADSGLARAVAAGRPVLAICAALQVLGTYYTDADGKKTAGAGLLDVVTLPQGLRAIGELRSEPGPGLAARGVTDTLYGFENHGGGTALGPDASPFGLVTFGTGNGVPGVAPARTNDSRTPDPKLVLAGTPDGYVTEVDGRRIDGAVQGSVFATYMHGPVLARNPQLADMLIAMATGDSLAPLDVPGVADLRAEREQFIAGQ</sequence>
<comment type="function">
    <text evidence="2">The lipid II isoglutaminyl synthase complex catalyzes the formation of alpha-D-isoglutamine in the cell wall lipid II stem peptide. The GatD subunit catalyzes the hydrolysis of glutamine to glutamate and ammonia. The resulting ammonia molecule is channeled to the active site of MurT.</text>
</comment>
<keyword evidence="5" id="KW-1185">Reference proteome</keyword>
<dbReference type="GO" id="GO:0071555">
    <property type="term" value="P:cell wall organization"/>
    <property type="evidence" value="ECO:0007669"/>
    <property type="project" value="UniProtKB-KW"/>
</dbReference>
<evidence type="ECO:0000259" key="3">
    <source>
        <dbReference type="Pfam" id="PF07685"/>
    </source>
</evidence>
<proteinExistence type="inferred from homology"/>
<dbReference type="EC" id="3.5.1.2" evidence="2"/>
<dbReference type="PANTHER" id="PTHR21343:SF9">
    <property type="entry name" value="LIPID II ISOGLUTAMINYL SYNTHASE (GLUTAMINE-HYDROLYZING) SUBUNIT GATD"/>
    <property type="match status" value="1"/>
</dbReference>
<feature type="domain" description="CobB/CobQ-like glutamine amidotransferase" evidence="3">
    <location>
        <begin position="4"/>
        <end position="234"/>
    </location>
</feature>
<comment type="similarity">
    <text evidence="2">Belongs to the CobB/CobQ family. GatD subfamily.</text>
</comment>
<accession>A0A1H2LC01</accession>
<dbReference type="AlphaFoldDB" id="A0A1H2LC01"/>
<evidence type="ECO:0000256" key="1">
    <source>
        <dbReference type="ARBA" id="ARBA00022962"/>
    </source>
</evidence>
<dbReference type="SUPFAM" id="SSF52317">
    <property type="entry name" value="Class I glutamine amidotransferase-like"/>
    <property type="match status" value="1"/>
</dbReference>
<evidence type="ECO:0000256" key="2">
    <source>
        <dbReference type="HAMAP-Rule" id="MF_02213"/>
    </source>
</evidence>
<keyword evidence="2" id="KW-0961">Cell wall biogenesis/degradation</keyword>
<organism evidence="4 5">
    <name type="scientific">Arcanobacterium phocae</name>
    <dbReference type="NCBI Taxonomy" id="131112"/>
    <lineage>
        <taxon>Bacteria</taxon>
        <taxon>Bacillati</taxon>
        <taxon>Actinomycetota</taxon>
        <taxon>Actinomycetes</taxon>
        <taxon>Actinomycetales</taxon>
        <taxon>Actinomycetaceae</taxon>
        <taxon>Arcanobacterium</taxon>
    </lineage>
</organism>
<evidence type="ECO:0000313" key="4">
    <source>
        <dbReference type="EMBL" id="SDU78580.1"/>
    </source>
</evidence>
<dbReference type="PANTHER" id="PTHR21343">
    <property type="entry name" value="DETHIOBIOTIN SYNTHETASE"/>
    <property type="match status" value="1"/>
</dbReference>
<keyword evidence="2" id="KW-0436">Ligase</keyword>
<dbReference type="InterPro" id="IPR033949">
    <property type="entry name" value="CobQ_GATase1"/>
</dbReference>
<feature type="binding site" evidence="2">
    <location>
        <position position="125"/>
    </location>
    <ligand>
        <name>substrate</name>
    </ligand>
</feature>
<dbReference type="InterPro" id="IPR029062">
    <property type="entry name" value="Class_I_gatase-like"/>
</dbReference>
<comment type="catalytic activity">
    <reaction evidence="2">
        <text>beta-D-GlcNAc-(1-&gt;4)-Mur2Ac(oyl-L-Ala-gamma-D-Glu-L-Lys-D-Ala-D-Ala)-di-trans,octa-cis-undecaprenyl diphosphate + L-glutamine + ATP + H2O = beta-D-GlcNAc-(1-&gt;4)-Mur2Ac(oyl-L-Ala-D-isoglutaminyl-L-Lys-D-Ala-D-Ala)-di-trans,octa-cis-undecaprenyl diphosphate + L-glutamate + ADP + phosphate + H(+)</text>
        <dbReference type="Rhea" id="RHEA:57928"/>
        <dbReference type="ChEBI" id="CHEBI:15377"/>
        <dbReference type="ChEBI" id="CHEBI:15378"/>
        <dbReference type="ChEBI" id="CHEBI:29985"/>
        <dbReference type="ChEBI" id="CHEBI:30616"/>
        <dbReference type="ChEBI" id="CHEBI:43474"/>
        <dbReference type="ChEBI" id="CHEBI:58359"/>
        <dbReference type="ChEBI" id="CHEBI:60033"/>
        <dbReference type="ChEBI" id="CHEBI:62233"/>
        <dbReference type="ChEBI" id="CHEBI:456216"/>
        <dbReference type="EC" id="6.3.5.13"/>
    </reaction>
</comment>
<dbReference type="InterPro" id="IPR043702">
    <property type="entry name" value="Lipid_II_synth_GatD"/>
</dbReference>
<comment type="subunit">
    <text evidence="2">Forms a heterodimer with MurT.</text>
</comment>
<dbReference type="Proteomes" id="UP000214355">
    <property type="component" value="Chromosome I"/>
</dbReference>
<dbReference type="Pfam" id="PF07685">
    <property type="entry name" value="GATase_3"/>
    <property type="match status" value="1"/>
</dbReference>
<dbReference type="HAMAP" id="MF_02213">
    <property type="entry name" value="Lipid_II_synth_GatD"/>
    <property type="match status" value="1"/>
</dbReference>
<keyword evidence="2" id="KW-0133">Cell shape</keyword>